<evidence type="ECO:0000313" key="3">
    <source>
        <dbReference type="EMBL" id="EKC68119.1"/>
    </source>
</evidence>
<sequence length="189" mass="21220">PDYIIEDAKSHIDSDNEQFEDVLSEIERQRIQIEKDQETIAVYKSQIKSLKRDYELKTEKLNEQRDKILNKAREEAVDILKEAKETADEAIKTINKYGKSGNTREMEKSRSNVGAKLKKNQVGSSIKAAKPKKAYKPSDFKLGTGVKVLSMNLNGTVASLPNAAGNLTVKMGILNSKVNIRDLEIIDEP</sequence>
<feature type="coiled-coil region" evidence="1">
    <location>
        <begin position="16"/>
        <end position="100"/>
    </location>
</feature>
<accession>K1TKN2</accession>
<protein>
    <submittedName>
        <fullName evidence="3">DNA mismatch repair protein</fullName>
    </submittedName>
</protein>
<proteinExistence type="predicted"/>
<keyword evidence="1" id="KW-0175">Coiled coil</keyword>
<dbReference type="AlphaFoldDB" id="K1TKN2"/>
<evidence type="ECO:0000256" key="1">
    <source>
        <dbReference type="SAM" id="Coils"/>
    </source>
</evidence>
<feature type="non-terminal residue" evidence="3">
    <location>
        <position position="1"/>
    </location>
</feature>
<dbReference type="EMBL" id="AJWY01005988">
    <property type="protein sequence ID" value="EKC68119.1"/>
    <property type="molecule type" value="Genomic_DNA"/>
</dbReference>
<feature type="domain" description="MutS2 and Smr-associated SH3" evidence="2">
    <location>
        <begin position="146"/>
        <end position="183"/>
    </location>
</feature>
<reference evidence="3" key="1">
    <citation type="journal article" date="2013" name="Environ. Microbiol.">
        <title>Microbiota from the distal guts of lean and obese adolescents exhibit partial functional redundancy besides clear differences in community structure.</title>
        <authorList>
            <person name="Ferrer M."/>
            <person name="Ruiz A."/>
            <person name="Lanza F."/>
            <person name="Haange S.B."/>
            <person name="Oberbach A."/>
            <person name="Till H."/>
            <person name="Bargiela R."/>
            <person name="Campoy C."/>
            <person name="Segura M.T."/>
            <person name="Richter M."/>
            <person name="von Bergen M."/>
            <person name="Seifert J."/>
            <person name="Suarez A."/>
        </authorList>
    </citation>
    <scope>NUCLEOTIDE SEQUENCE</scope>
</reference>
<comment type="caution">
    <text evidence="3">The sequence shown here is derived from an EMBL/GenBank/DDBJ whole genome shotgun (WGS) entry which is preliminary data.</text>
</comment>
<name>K1TKN2_9ZZZZ</name>
<organism evidence="3">
    <name type="scientific">human gut metagenome</name>
    <dbReference type="NCBI Taxonomy" id="408170"/>
    <lineage>
        <taxon>unclassified sequences</taxon>
        <taxon>metagenomes</taxon>
        <taxon>organismal metagenomes</taxon>
    </lineage>
</organism>
<dbReference type="InterPro" id="IPR046893">
    <property type="entry name" value="MSSS"/>
</dbReference>
<dbReference type="Pfam" id="PF20297">
    <property type="entry name" value="MSSS"/>
    <property type="match status" value="1"/>
</dbReference>
<evidence type="ECO:0000259" key="2">
    <source>
        <dbReference type="Pfam" id="PF20297"/>
    </source>
</evidence>
<gene>
    <name evidence="3" type="ORF">LEA_08956</name>
</gene>
<feature type="non-terminal residue" evidence="3">
    <location>
        <position position="189"/>
    </location>
</feature>